<evidence type="ECO:0000313" key="7">
    <source>
        <dbReference type="Proteomes" id="UP000012429"/>
    </source>
</evidence>
<dbReference type="STRING" id="363754.RHSP_64210"/>
<evidence type="ECO:0000313" key="6">
    <source>
        <dbReference type="EMBL" id="ENN86547.1"/>
    </source>
</evidence>
<comment type="caution">
    <text evidence="6">The sequence shown here is derived from an EMBL/GenBank/DDBJ whole genome shotgun (WGS) entry which is preliminary data.</text>
</comment>
<reference evidence="6 7" key="1">
    <citation type="journal article" date="2012" name="BMC Genomics">
        <title>Genomic basis of broad host range and environmental adaptability of Rhizobium tropici CIAT 899 and Rhizobium sp. PRF 81 which are used in inoculants for common bean (Phaseolus vulgaris L.).</title>
        <authorList>
            <person name="Ormeno-Orrillo E."/>
            <person name="Menna P."/>
            <person name="Almeida L.G."/>
            <person name="Ollero F.J."/>
            <person name="Nicolas M.F."/>
            <person name="Pains Rodrigues E."/>
            <person name="Shigueyoshi Nakatani A."/>
            <person name="Silva Batista J.S."/>
            <person name="Oliveira Chueire L.M."/>
            <person name="Souza R.C."/>
            <person name="Ribeiro Vasconcelos A.T."/>
            <person name="Megias M."/>
            <person name="Hungria M."/>
            <person name="Martinez-Romero E."/>
        </authorList>
    </citation>
    <scope>NUCLEOTIDE SEQUENCE [LARGE SCALE GENOMIC DNA]</scope>
    <source>
        <strain evidence="6 7">PRF 81</strain>
    </source>
</reference>
<dbReference type="PANTHER" id="PTHR46796">
    <property type="entry name" value="HTH-TYPE TRANSCRIPTIONAL ACTIVATOR RHAS-RELATED"/>
    <property type="match status" value="1"/>
</dbReference>
<dbReference type="OrthoDB" id="8442171at2"/>
<feature type="domain" description="HTH araC/xylS-type" evidence="5">
    <location>
        <begin position="237"/>
        <end position="335"/>
    </location>
</feature>
<keyword evidence="3" id="KW-0804">Transcription</keyword>
<gene>
    <name evidence="6" type="ORF">RHSP_64210</name>
</gene>
<feature type="compositionally biased region" description="Polar residues" evidence="4">
    <location>
        <begin position="1"/>
        <end position="12"/>
    </location>
</feature>
<dbReference type="Pfam" id="PF12833">
    <property type="entry name" value="HTH_18"/>
    <property type="match status" value="1"/>
</dbReference>
<accession>N6V6A0</accession>
<name>N6V6A0_9HYPH</name>
<dbReference type="InterPro" id="IPR018060">
    <property type="entry name" value="HTH_AraC"/>
</dbReference>
<dbReference type="GO" id="GO:0043565">
    <property type="term" value="F:sequence-specific DNA binding"/>
    <property type="evidence" value="ECO:0007669"/>
    <property type="project" value="InterPro"/>
</dbReference>
<dbReference type="PATRIC" id="fig|363754.4.peg.3820"/>
<keyword evidence="2" id="KW-0238">DNA-binding</keyword>
<keyword evidence="7" id="KW-1185">Reference proteome</keyword>
<protein>
    <submittedName>
        <fullName evidence="6">AraC family transcriptional regulator</fullName>
    </submittedName>
</protein>
<organism evidence="6 7">
    <name type="scientific">Rhizobium freirei PRF 81</name>
    <dbReference type="NCBI Taxonomy" id="363754"/>
    <lineage>
        <taxon>Bacteria</taxon>
        <taxon>Pseudomonadati</taxon>
        <taxon>Pseudomonadota</taxon>
        <taxon>Alphaproteobacteria</taxon>
        <taxon>Hyphomicrobiales</taxon>
        <taxon>Rhizobiaceae</taxon>
        <taxon>Rhizobium/Agrobacterium group</taxon>
        <taxon>Rhizobium</taxon>
    </lineage>
</organism>
<dbReference type="SUPFAM" id="SSF46689">
    <property type="entry name" value="Homeodomain-like"/>
    <property type="match status" value="2"/>
</dbReference>
<keyword evidence="1" id="KW-0805">Transcription regulation</keyword>
<evidence type="ECO:0000256" key="4">
    <source>
        <dbReference type="SAM" id="MobiDB-lite"/>
    </source>
</evidence>
<dbReference type="Gene3D" id="1.10.10.60">
    <property type="entry name" value="Homeodomain-like"/>
    <property type="match status" value="2"/>
</dbReference>
<dbReference type="PROSITE" id="PS01124">
    <property type="entry name" value="HTH_ARAC_FAMILY_2"/>
    <property type="match status" value="1"/>
</dbReference>
<dbReference type="SMART" id="SM00342">
    <property type="entry name" value="HTH_ARAC"/>
    <property type="match status" value="1"/>
</dbReference>
<dbReference type="EMBL" id="AQHN01000067">
    <property type="protein sequence ID" value="ENN86547.1"/>
    <property type="molecule type" value="Genomic_DNA"/>
</dbReference>
<dbReference type="RefSeq" id="WP_004120413.1">
    <property type="nucleotide sequence ID" value="NZ_AQHN01000067.1"/>
</dbReference>
<dbReference type="InterPro" id="IPR050204">
    <property type="entry name" value="AraC_XylS_family_regulators"/>
</dbReference>
<evidence type="ECO:0000256" key="3">
    <source>
        <dbReference type="ARBA" id="ARBA00023163"/>
    </source>
</evidence>
<dbReference type="AlphaFoldDB" id="N6V6A0"/>
<dbReference type="Proteomes" id="UP000012429">
    <property type="component" value="Unassembled WGS sequence"/>
</dbReference>
<evidence type="ECO:0000256" key="1">
    <source>
        <dbReference type="ARBA" id="ARBA00023015"/>
    </source>
</evidence>
<sequence length="337" mass="37280">MMARQTVQSSQGEAPCGTGSKTSGWDDHVAPSFSTSGRSAQLGEFTLEQTSLRIDANVGLVKSSQGLGWTNIYVALTTEQPHEALHRAIPAAWFATTFTGIDMRRSSIEGEQHQRFPKNLVTITAPGEAVHDEIGNPLEAMHTYLRQDILDEVAGELFSDREAKRTIVSELSTDDPVLRWFLASIKASLGDPPLSNSLKMDYLSRALASHLLHKHSTANPGRIKPAQAEALSARQVGSVADYIEANLASNLTLNELAAIVGVGRAQFLRRFKAATRMTPHQYVLMRRIQRGKRYLADLRLDHSSIAFMCGFVNQAHFASTFKRFVNMTPREFRRTAT</sequence>
<dbReference type="PANTHER" id="PTHR46796:SF6">
    <property type="entry name" value="ARAC SUBFAMILY"/>
    <property type="match status" value="1"/>
</dbReference>
<evidence type="ECO:0000259" key="5">
    <source>
        <dbReference type="PROSITE" id="PS01124"/>
    </source>
</evidence>
<evidence type="ECO:0000256" key="2">
    <source>
        <dbReference type="ARBA" id="ARBA00023125"/>
    </source>
</evidence>
<dbReference type="InterPro" id="IPR009057">
    <property type="entry name" value="Homeodomain-like_sf"/>
</dbReference>
<dbReference type="GO" id="GO:0003700">
    <property type="term" value="F:DNA-binding transcription factor activity"/>
    <property type="evidence" value="ECO:0007669"/>
    <property type="project" value="InterPro"/>
</dbReference>
<proteinExistence type="predicted"/>
<feature type="region of interest" description="Disordered" evidence="4">
    <location>
        <begin position="1"/>
        <end position="36"/>
    </location>
</feature>